<name>A0A9W6LJS9_9BACT</name>
<evidence type="ECO:0000313" key="9">
    <source>
        <dbReference type="EMBL" id="GLI52458.1"/>
    </source>
</evidence>
<evidence type="ECO:0000259" key="8">
    <source>
        <dbReference type="Pfam" id="PF21269"/>
    </source>
</evidence>
<evidence type="ECO:0000313" key="10">
    <source>
        <dbReference type="Proteomes" id="UP001144297"/>
    </source>
</evidence>
<evidence type="ECO:0000256" key="3">
    <source>
        <dbReference type="ARBA" id="ARBA00022526"/>
    </source>
</evidence>
<keyword evidence="5 9" id="KW-0808">Transferase</keyword>
<keyword evidence="4" id="KW-0328">Glycosyltransferase</keyword>
<dbReference type="Pfam" id="PF21269">
    <property type="entry name" value="TreT_GT1"/>
    <property type="match status" value="1"/>
</dbReference>
<sequence length="414" mass="47320">MNKEQQLAKPKLKEYEPIIGRSALEELKILADKLSNKKILNINSTYIGGGVAEILARMVPFLNELGIETKWSVIKGDNEFFNITKKFHNALHGKKEEFKDIEFEYFLEINKKNSEEMDFSGDIIFIHDPQPVALIKKRNEVGEKWLWRCHIDVSMPDEKVWNFIKEYVEKYDAAVFSAPNFAKMLQIRMFLVYPSIDPLSNKNKEISKESINAVLDKYGIDRKKPIILQVSRFDYLKDPIGVIKAFEMVRKAMPCQLILAGGTATDDPESDKVLEEVRELADKNPDIHVLLLPPDSDIEINALQRAADVVVQKSIKEGFGLTVTEALWKGKPVVASAVGGILLQVKHKITGMLCHSIEGAAYAIRTLLTNPEYSKWLGQNGHAHVKENFLITRHLKDYLLLFLSQYYRDELIYL</sequence>
<comment type="caution">
    <text evidence="9">The sequence shown here is derived from an EMBL/GenBank/DDBJ whole genome shotgun (WGS) entry which is preliminary data.</text>
</comment>
<dbReference type="Gene3D" id="3.40.50.2000">
    <property type="entry name" value="Glycogen Phosphorylase B"/>
    <property type="match status" value="2"/>
</dbReference>
<comment type="subunit">
    <text evidence="2">Homodimer.</text>
</comment>
<evidence type="ECO:0000256" key="2">
    <source>
        <dbReference type="ARBA" id="ARBA00011738"/>
    </source>
</evidence>
<organism evidence="9 10">
    <name type="scientific">Thermodesulfovibrio yellowstonii</name>
    <dbReference type="NCBI Taxonomy" id="28262"/>
    <lineage>
        <taxon>Bacteria</taxon>
        <taxon>Pseudomonadati</taxon>
        <taxon>Nitrospirota</taxon>
        <taxon>Thermodesulfovibrionia</taxon>
        <taxon>Thermodesulfovibrionales</taxon>
        <taxon>Thermodesulfovibrionaceae</taxon>
        <taxon>Thermodesulfovibrio</taxon>
    </lineage>
</organism>
<comment type="similarity">
    <text evidence="1">Belongs to the glycosyltransferase group 1 family. Glycosyltransferase 4 subfamily.</text>
</comment>
<dbReference type="GO" id="GO:0006006">
    <property type="term" value="P:glucose metabolic process"/>
    <property type="evidence" value="ECO:0007669"/>
    <property type="project" value="UniProtKB-KW"/>
</dbReference>
<dbReference type="Proteomes" id="UP001144297">
    <property type="component" value="Unassembled WGS sequence"/>
</dbReference>
<evidence type="ECO:0000256" key="1">
    <source>
        <dbReference type="ARBA" id="ARBA00009481"/>
    </source>
</evidence>
<dbReference type="PANTHER" id="PTHR47779:SF1">
    <property type="entry name" value="SYNTHASE (CCG-9), PUTATIVE (AFU_ORTHOLOGUE AFUA_3G12100)-RELATED"/>
    <property type="match status" value="1"/>
</dbReference>
<dbReference type="InterPro" id="IPR052078">
    <property type="entry name" value="Trehalose_Metab_GTase"/>
</dbReference>
<dbReference type="InterPro" id="IPR049438">
    <property type="entry name" value="TreT_GT1"/>
</dbReference>
<feature type="domain" description="Glycosyl transferase family 1" evidence="7">
    <location>
        <begin position="216"/>
        <end position="382"/>
    </location>
</feature>
<accession>A0A9W6LJS9</accession>
<reference evidence="9" key="1">
    <citation type="submission" date="2022-12" db="EMBL/GenBank/DDBJ databases">
        <title>Reference genome sequencing for broad-spectrum identification of bacterial and archaeal isolates by mass spectrometry.</title>
        <authorList>
            <person name="Sekiguchi Y."/>
            <person name="Tourlousse D.M."/>
        </authorList>
    </citation>
    <scope>NUCLEOTIDE SEQUENCE</scope>
    <source>
        <strain evidence="9">TSL-P1</strain>
    </source>
</reference>
<keyword evidence="3" id="KW-0313">Glucose metabolism</keyword>
<keyword evidence="10" id="KW-1185">Reference proteome</keyword>
<feature type="domain" description="Trehalose synthase N-terminal" evidence="8">
    <location>
        <begin position="41"/>
        <end position="183"/>
    </location>
</feature>
<dbReference type="Pfam" id="PF00534">
    <property type="entry name" value="Glycos_transf_1"/>
    <property type="match status" value="1"/>
</dbReference>
<gene>
    <name evidence="9" type="ORF">TISLANDTSLP1_01510</name>
</gene>
<dbReference type="SUPFAM" id="SSF53756">
    <property type="entry name" value="UDP-Glycosyltransferase/glycogen phosphorylase"/>
    <property type="match status" value="1"/>
</dbReference>
<dbReference type="GO" id="GO:0016757">
    <property type="term" value="F:glycosyltransferase activity"/>
    <property type="evidence" value="ECO:0007669"/>
    <property type="project" value="UniProtKB-KW"/>
</dbReference>
<evidence type="ECO:0000259" key="7">
    <source>
        <dbReference type="Pfam" id="PF00534"/>
    </source>
</evidence>
<keyword evidence="6" id="KW-0119">Carbohydrate metabolism</keyword>
<dbReference type="PANTHER" id="PTHR47779">
    <property type="entry name" value="SYNTHASE (CCG-9), PUTATIVE (AFU_ORTHOLOGUE AFUA_3G12100)-RELATED"/>
    <property type="match status" value="1"/>
</dbReference>
<protein>
    <submittedName>
        <fullName evidence="9">Glycosyl transferase family 1</fullName>
    </submittedName>
</protein>
<evidence type="ECO:0000256" key="6">
    <source>
        <dbReference type="ARBA" id="ARBA00023277"/>
    </source>
</evidence>
<dbReference type="EMBL" id="BSDX01000001">
    <property type="protein sequence ID" value="GLI52458.1"/>
    <property type="molecule type" value="Genomic_DNA"/>
</dbReference>
<proteinExistence type="inferred from homology"/>
<evidence type="ECO:0000256" key="5">
    <source>
        <dbReference type="ARBA" id="ARBA00022679"/>
    </source>
</evidence>
<dbReference type="InterPro" id="IPR001296">
    <property type="entry name" value="Glyco_trans_1"/>
</dbReference>
<dbReference type="AlphaFoldDB" id="A0A9W6LJS9"/>
<evidence type="ECO:0000256" key="4">
    <source>
        <dbReference type="ARBA" id="ARBA00022676"/>
    </source>
</evidence>